<gene>
    <name evidence="2" type="ORF">HJG60_008937</name>
</gene>
<organism evidence="2 3">
    <name type="scientific">Phyllostomus discolor</name>
    <name type="common">pale spear-nosed bat</name>
    <dbReference type="NCBI Taxonomy" id="89673"/>
    <lineage>
        <taxon>Eukaryota</taxon>
        <taxon>Metazoa</taxon>
        <taxon>Chordata</taxon>
        <taxon>Craniata</taxon>
        <taxon>Vertebrata</taxon>
        <taxon>Euteleostomi</taxon>
        <taxon>Mammalia</taxon>
        <taxon>Eutheria</taxon>
        <taxon>Laurasiatheria</taxon>
        <taxon>Chiroptera</taxon>
        <taxon>Yangochiroptera</taxon>
        <taxon>Phyllostomidae</taxon>
        <taxon>Phyllostominae</taxon>
        <taxon>Phyllostomus</taxon>
    </lineage>
</organism>
<evidence type="ECO:0000313" key="3">
    <source>
        <dbReference type="Proteomes" id="UP000664940"/>
    </source>
</evidence>
<name>A0A833YZU7_9CHIR</name>
<dbReference type="AlphaFoldDB" id="A0A833YZU7"/>
<dbReference type="EMBL" id="JABVXQ010000013">
    <property type="protein sequence ID" value="KAF6081961.1"/>
    <property type="molecule type" value="Genomic_DNA"/>
</dbReference>
<evidence type="ECO:0000256" key="1">
    <source>
        <dbReference type="SAM" id="MobiDB-lite"/>
    </source>
</evidence>
<sequence length="152" mass="16586">MIGVRERTMSPSCQSCSFGTQEREDVAGSPWTSSSSSMKWVHRPPSLKAHASLRIGVAESAASRPCRKGPRRRRPLASSESSVPPSPGRLLLNHPSSPSPSPCVSPGSPELPLAPCRRAPARGSCRCHRVDPSRPRLCRLHFWSQGSHTTWE</sequence>
<dbReference type="Proteomes" id="UP000664940">
    <property type="component" value="Unassembled WGS sequence"/>
</dbReference>
<accession>A0A833YZU7</accession>
<reference evidence="2 3" key="1">
    <citation type="journal article" date="2020" name="Nature">
        <title>Six reference-quality genomes reveal evolution of bat adaptations.</title>
        <authorList>
            <person name="Jebb D."/>
            <person name="Huang Z."/>
            <person name="Pippel M."/>
            <person name="Hughes G.M."/>
            <person name="Lavrichenko K."/>
            <person name="Devanna P."/>
            <person name="Winkler S."/>
            <person name="Jermiin L.S."/>
            <person name="Skirmuntt E.C."/>
            <person name="Katzourakis A."/>
            <person name="Burkitt-Gray L."/>
            <person name="Ray D.A."/>
            <person name="Sullivan K.A.M."/>
            <person name="Roscito J.G."/>
            <person name="Kirilenko B.M."/>
            <person name="Davalos L.M."/>
            <person name="Corthals A.P."/>
            <person name="Power M.L."/>
            <person name="Jones G."/>
            <person name="Ransome R.D."/>
            <person name="Dechmann D.K.N."/>
            <person name="Locatelli A.G."/>
            <person name="Puechmaille S.J."/>
            <person name="Fedrigo O."/>
            <person name="Jarvis E.D."/>
            <person name="Hiller M."/>
            <person name="Vernes S.C."/>
            <person name="Myers E.W."/>
            <person name="Teeling E.C."/>
        </authorList>
    </citation>
    <scope>NUCLEOTIDE SEQUENCE [LARGE SCALE GENOMIC DNA]</scope>
    <source>
        <strain evidence="2">Bat1K_MPI-CBG_1</strain>
    </source>
</reference>
<feature type="region of interest" description="Disordered" evidence="1">
    <location>
        <begin position="1"/>
        <end position="44"/>
    </location>
</feature>
<protein>
    <submittedName>
        <fullName evidence="2">Uncharacterized protein</fullName>
    </submittedName>
</protein>
<proteinExistence type="predicted"/>
<evidence type="ECO:0000313" key="2">
    <source>
        <dbReference type="EMBL" id="KAF6081961.1"/>
    </source>
</evidence>
<comment type="caution">
    <text evidence="2">The sequence shown here is derived from an EMBL/GenBank/DDBJ whole genome shotgun (WGS) entry which is preliminary data.</text>
</comment>
<feature type="compositionally biased region" description="Basic residues" evidence="1">
    <location>
        <begin position="65"/>
        <end position="75"/>
    </location>
</feature>
<feature type="region of interest" description="Disordered" evidence="1">
    <location>
        <begin position="58"/>
        <end position="124"/>
    </location>
</feature>
<feature type="compositionally biased region" description="Polar residues" evidence="1">
    <location>
        <begin position="9"/>
        <end position="20"/>
    </location>
</feature>